<evidence type="ECO:0000313" key="2">
    <source>
        <dbReference type="Proteomes" id="UP000627292"/>
    </source>
</evidence>
<comment type="caution">
    <text evidence="1">The sequence shown here is derived from an EMBL/GenBank/DDBJ whole genome shotgun (WGS) entry which is preliminary data.</text>
</comment>
<gene>
    <name evidence="1" type="ORF">GCM10011379_15390</name>
</gene>
<proteinExistence type="predicted"/>
<name>A0A917IV43_9BACT</name>
<dbReference type="EMBL" id="BMIB01000002">
    <property type="protein sequence ID" value="GGH63927.1"/>
    <property type="molecule type" value="Genomic_DNA"/>
</dbReference>
<dbReference type="AlphaFoldDB" id="A0A917IV43"/>
<keyword evidence="2" id="KW-1185">Reference proteome</keyword>
<reference evidence="1" key="1">
    <citation type="journal article" date="2014" name="Int. J. Syst. Evol. Microbiol.">
        <title>Complete genome sequence of Corynebacterium casei LMG S-19264T (=DSM 44701T), isolated from a smear-ripened cheese.</title>
        <authorList>
            <consortium name="US DOE Joint Genome Institute (JGI-PGF)"/>
            <person name="Walter F."/>
            <person name="Albersmeier A."/>
            <person name="Kalinowski J."/>
            <person name="Ruckert C."/>
        </authorList>
    </citation>
    <scope>NUCLEOTIDE SEQUENCE</scope>
    <source>
        <strain evidence="1">CGMCC 1.15290</strain>
    </source>
</reference>
<sequence>MFAGIGASAVQSQAIAAYDGIKNGLANAEGLLQEDYGKPEATVPAILKLIDAENPRCAFSGQNRL</sequence>
<accession>A0A917IV43</accession>
<evidence type="ECO:0000313" key="1">
    <source>
        <dbReference type="EMBL" id="GGH63927.1"/>
    </source>
</evidence>
<organism evidence="1 2">
    <name type="scientific">Filimonas zeae</name>
    <dbReference type="NCBI Taxonomy" id="1737353"/>
    <lineage>
        <taxon>Bacteria</taxon>
        <taxon>Pseudomonadati</taxon>
        <taxon>Bacteroidota</taxon>
        <taxon>Chitinophagia</taxon>
        <taxon>Chitinophagales</taxon>
        <taxon>Chitinophagaceae</taxon>
        <taxon>Filimonas</taxon>
    </lineage>
</organism>
<protein>
    <submittedName>
        <fullName evidence="1">Uncharacterized protein</fullName>
    </submittedName>
</protein>
<dbReference type="Proteomes" id="UP000627292">
    <property type="component" value="Unassembled WGS sequence"/>
</dbReference>
<reference evidence="1" key="2">
    <citation type="submission" date="2020-09" db="EMBL/GenBank/DDBJ databases">
        <authorList>
            <person name="Sun Q."/>
            <person name="Zhou Y."/>
        </authorList>
    </citation>
    <scope>NUCLEOTIDE SEQUENCE</scope>
    <source>
        <strain evidence="1">CGMCC 1.15290</strain>
    </source>
</reference>